<proteinExistence type="predicted"/>
<accession>A0A4Y2AEQ0</accession>
<dbReference type="EMBL" id="BGPR01000015">
    <property type="protein sequence ID" value="GBL78268.1"/>
    <property type="molecule type" value="Genomic_DNA"/>
</dbReference>
<feature type="compositionally biased region" description="Basic and acidic residues" evidence="1">
    <location>
        <begin position="15"/>
        <end position="25"/>
    </location>
</feature>
<keyword evidence="3" id="KW-1185">Reference proteome</keyword>
<evidence type="ECO:0000256" key="1">
    <source>
        <dbReference type="SAM" id="MobiDB-lite"/>
    </source>
</evidence>
<feature type="compositionally biased region" description="Low complexity" evidence="1">
    <location>
        <begin position="31"/>
        <end position="60"/>
    </location>
</feature>
<name>A0A4Y2AEQ0_ARAVE</name>
<gene>
    <name evidence="2" type="ORF">AVEN_42815_1</name>
</gene>
<sequence>MHPGDAEGEVPGRCAKPEGEGELRVLRAGQAAAPASCHHDAAGQGLHHPAQHQLPQAQGLHRARGPALEQRDARPLQGQSKLLNLLSVGVVSILRRPTTIDKPPLPLSGFA</sequence>
<protein>
    <submittedName>
        <fullName evidence="2">Uncharacterized protein</fullName>
    </submittedName>
</protein>
<dbReference type="AlphaFoldDB" id="A0A4Y2AEQ0"/>
<dbReference type="Proteomes" id="UP000499080">
    <property type="component" value="Unassembled WGS sequence"/>
</dbReference>
<comment type="caution">
    <text evidence="2">The sequence shown here is derived from an EMBL/GenBank/DDBJ whole genome shotgun (WGS) entry which is preliminary data.</text>
</comment>
<reference evidence="2 3" key="1">
    <citation type="journal article" date="2019" name="Sci. Rep.">
        <title>Orb-weaving spider Araneus ventricosus genome elucidates the spidroin gene catalogue.</title>
        <authorList>
            <person name="Kono N."/>
            <person name="Nakamura H."/>
            <person name="Ohtoshi R."/>
            <person name="Moran D.A.P."/>
            <person name="Shinohara A."/>
            <person name="Yoshida Y."/>
            <person name="Fujiwara M."/>
            <person name="Mori M."/>
            <person name="Tomita M."/>
            <person name="Arakawa K."/>
        </authorList>
    </citation>
    <scope>NUCLEOTIDE SEQUENCE [LARGE SCALE GENOMIC DNA]</scope>
</reference>
<evidence type="ECO:0000313" key="3">
    <source>
        <dbReference type="Proteomes" id="UP000499080"/>
    </source>
</evidence>
<organism evidence="2 3">
    <name type="scientific">Araneus ventricosus</name>
    <name type="common">Orbweaver spider</name>
    <name type="synonym">Epeira ventricosa</name>
    <dbReference type="NCBI Taxonomy" id="182803"/>
    <lineage>
        <taxon>Eukaryota</taxon>
        <taxon>Metazoa</taxon>
        <taxon>Ecdysozoa</taxon>
        <taxon>Arthropoda</taxon>
        <taxon>Chelicerata</taxon>
        <taxon>Arachnida</taxon>
        <taxon>Araneae</taxon>
        <taxon>Araneomorphae</taxon>
        <taxon>Entelegynae</taxon>
        <taxon>Araneoidea</taxon>
        <taxon>Araneidae</taxon>
        <taxon>Araneus</taxon>
    </lineage>
</organism>
<evidence type="ECO:0000313" key="2">
    <source>
        <dbReference type="EMBL" id="GBL78268.1"/>
    </source>
</evidence>
<feature type="region of interest" description="Disordered" evidence="1">
    <location>
        <begin position="1"/>
        <end position="75"/>
    </location>
</feature>